<name>A0A1S3DIM6_DIACI</name>
<organism evidence="1 2">
    <name type="scientific">Diaphorina citri</name>
    <name type="common">Asian citrus psyllid</name>
    <dbReference type="NCBI Taxonomy" id="121845"/>
    <lineage>
        <taxon>Eukaryota</taxon>
        <taxon>Metazoa</taxon>
        <taxon>Ecdysozoa</taxon>
        <taxon>Arthropoda</taxon>
        <taxon>Hexapoda</taxon>
        <taxon>Insecta</taxon>
        <taxon>Pterygota</taxon>
        <taxon>Neoptera</taxon>
        <taxon>Paraneoptera</taxon>
        <taxon>Hemiptera</taxon>
        <taxon>Sternorrhyncha</taxon>
        <taxon>Psylloidea</taxon>
        <taxon>Psyllidae</taxon>
        <taxon>Diaphorininae</taxon>
        <taxon>Diaphorina</taxon>
    </lineage>
</organism>
<keyword evidence="1" id="KW-1185">Reference proteome</keyword>
<protein>
    <submittedName>
        <fullName evidence="2">Uncharacterized protein LOC103519229</fullName>
    </submittedName>
</protein>
<dbReference type="RefSeq" id="XP_008482534.1">
    <property type="nucleotide sequence ID" value="XM_008484312.1"/>
</dbReference>
<proteinExistence type="predicted"/>
<dbReference type="GeneID" id="103519229"/>
<dbReference type="Proteomes" id="UP000079169">
    <property type="component" value="Unplaced"/>
</dbReference>
<gene>
    <name evidence="2" type="primary">LOC103519229</name>
</gene>
<evidence type="ECO:0000313" key="2">
    <source>
        <dbReference type="RefSeq" id="XP_008482534.1"/>
    </source>
</evidence>
<accession>A0A1S3DIM6</accession>
<reference evidence="2" key="1">
    <citation type="submission" date="2025-08" db="UniProtKB">
        <authorList>
            <consortium name="RefSeq"/>
        </authorList>
    </citation>
    <scope>IDENTIFICATION</scope>
</reference>
<dbReference type="KEGG" id="dci:103519229"/>
<dbReference type="PaxDb" id="121845-A0A1S3DIM6"/>
<dbReference type="AlphaFoldDB" id="A0A1S3DIM6"/>
<evidence type="ECO:0000313" key="1">
    <source>
        <dbReference type="Proteomes" id="UP000079169"/>
    </source>
</evidence>
<sequence length="154" mass="16583">MRQVHSLCQCSTRRGVETLYGSHEGETILDSQESSNQLVLGSRRYDGTILTSGEPNGHTTHHSMSEHSMSGHAIEQPVMQAILTSSTGGHEQVMSSVIQSTSSNSTILVSSQSSGMEHGNVLTSCTIPQDPIGTMADSPLFEMKQCFVLFQQGV</sequence>